<evidence type="ECO:0000256" key="3">
    <source>
        <dbReference type="ARBA" id="ARBA00022692"/>
    </source>
</evidence>
<organism evidence="13">
    <name type="scientific">Talaromyces marneffei PM1</name>
    <dbReference type="NCBI Taxonomy" id="1077442"/>
    <lineage>
        <taxon>Eukaryota</taxon>
        <taxon>Fungi</taxon>
        <taxon>Dikarya</taxon>
        <taxon>Ascomycota</taxon>
        <taxon>Pezizomycotina</taxon>
        <taxon>Eurotiomycetes</taxon>
        <taxon>Eurotiomycetidae</taxon>
        <taxon>Eurotiales</taxon>
        <taxon>Trichocomaceae</taxon>
        <taxon>Talaromyces</taxon>
        <taxon>Talaromyces sect. Talaromyces</taxon>
    </lineage>
</organism>
<dbReference type="SUPFAM" id="SSF51735">
    <property type="entry name" value="NAD(P)-binding Rossmann-fold domains"/>
    <property type="match status" value="1"/>
</dbReference>
<sequence length="336" mass="36826">MSANQALTALQHWALKATEVVRLRAPGPMTRNAVIASAALGLVIWANRVLNRLSLNNWTKVKKGWDNEHELVLITGGCSGIGKAIASSLVKKGVRVVVLDIQEPEYTQDEDVAFYRADVTSSESIRAAAIKIRADHGSPTVLVNNAGIGKNGPILEKSEGQIRQTFNANTISHFLMVKEFLPDMIKKNHGHVVTIASVASFLGLGGSIDYCCSKASALAFHEGLSQELSLWYNAPKVRTSIIHPSWVRTPMIERLISAGERFGQTIVAPEVVAEAVVRQILAQRGCQIILPETRFVVSLLRAFPSWIQRGLGAMADRQLKDVHDWHLKFEAGTKLI</sequence>
<evidence type="ECO:0000256" key="11">
    <source>
        <dbReference type="ARBA" id="ARBA00082544"/>
    </source>
</evidence>
<keyword evidence="8" id="KW-0472">Membrane</keyword>
<reference evidence="13" key="1">
    <citation type="journal article" date="2014" name="PLoS Genet.">
        <title>Signature Gene Expression Reveals Novel Clues to the Molecular Mechanisms of Dimorphic Transition in Penicillium marneffei.</title>
        <authorList>
            <person name="Yang E."/>
            <person name="Wang G."/>
            <person name="Cai J."/>
            <person name="Woo P.C."/>
            <person name="Lau S.K."/>
            <person name="Yuen K.-Y."/>
            <person name="Chow W.-N."/>
            <person name="Lin X."/>
        </authorList>
    </citation>
    <scope>NUCLEOTIDE SEQUENCE [LARGE SCALE GENOMIC DNA]</scope>
    <source>
        <strain evidence="13">PM1</strain>
    </source>
</reference>
<dbReference type="PANTHER" id="PTHR24322">
    <property type="entry name" value="PKSB"/>
    <property type="match status" value="1"/>
</dbReference>
<evidence type="ECO:0000256" key="4">
    <source>
        <dbReference type="ARBA" id="ARBA00022857"/>
    </source>
</evidence>
<dbReference type="InterPro" id="IPR020904">
    <property type="entry name" value="Sc_DH/Rdtase_CS"/>
</dbReference>
<comment type="subcellular location">
    <subcellularLocation>
        <location evidence="1">Membrane</location>
        <topology evidence="1">Multi-pass membrane protein</topology>
    </subcellularLocation>
</comment>
<accession>A0A093VKV0</accession>
<proteinExistence type="inferred from homology"/>
<dbReference type="Pfam" id="PF00106">
    <property type="entry name" value="adh_short"/>
    <property type="match status" value="1"/>
</dbReference>
<dbReference type="PRINTS" id="PR00081">
    <property type="entry name" value="GDHRDH"/>
</dbReference>
<dbReference type="GO" id="GO:0052650">
    <property type="term" value="F:all-trans-retinol dehydrogenase (NADP+) activity"/>
    <property type="evidence" value="ECO:0007669"/>
    <property type="project" value="UniProtKB-ARBA"/>
</dbReference>
<keyword evidence="3" id="KW-0812">Transmembrane</keyword>
<dbReference type="PANTHER" id="PTHR24322:SF736">
    <property type="entry name" value="RETINOL DEHYDROGENASE 10"/>
    <property type="match status" value="1"/>
</dbReference>
<evidence type="ECO:0000256" key="7">
    <source>
        <dbReference type="ARBA" id="ARBA00023098"/>
    </source>
</evidence>
<evidence type="ECO:0000313" key="13">
    <source>
        <dbReference type="EMBL" id="KFX47291.1"/>
    </source>
</evidence>
<dbReference type="GO" id="GO:0016020">
    <property type="term" value="C:membrane"/>
    <property type="evidence" value="ECO:0007669"/>
    <property type="project" value="UniProtKB-SubCell"/>
</dbReference>
<keyword evidence="7" id="KW-0443">Lipid metabolism</keyword>
<dbReference type="HOGENOM" id="CLU_010194_5_2_1"/>
<dbReference type="CDD" id="cd05339">
    <property type="entry name" value="17beta-HSDXI-like_SDR_c"/>
    <property type="match status" value="1"/>
</dbReference>
<dbReference type="eggNOG" id="KOG1201">
    <property type="taxonomic scope" value="Eukaryota"/>
</dbReference>
<gene>
    <name evidence="13" type="ORF">GQ26_0150370</name>
</gene>
<dbReference type="AlphaFoldDB" id="A0A093VKV0"/>
<evidence type="ECO:0000256" key="5">
    <source>
        <dbReference type="ARBA" id="ARBA00022989"/>
    </source>
</evidence>
<evidence type="ECO:0000256" key="8">
    <source>
        <dbReference type="ARBA" id="ARBA00023136"/>
    </source>
</evidence>
<dbReference type="InterPro" id="IPR002347">
    <property type="entry name" value="SDR_fam"/>
</dbReference>
<comment type="similarity">
    <text evidence="2 12">Belongs to the short-chain dehydrogenases/reductases (SDR) family.</text>
</comment>
<dbReference type="InterPro" id="IPR036291">
    <property type="entry name" value="NAD(P)-bd_dom_sf"/>
</dbReference>
<comment type="function">
    <text evidence="9">Catalyzes the reduction of all-trans-retinal to all-trans-retinol in the presence of NADPH.</text>
</comment>
<evidence type="ECO:0000256" key="1">
    <source>
        <dbReference type="ARBA" id="ARBA00004141"/>
    </source>
</evidence>
<keyword evidence="4" id="KW-0521">NADP</keyword>
<dbReference type="Gene3D" id="3.40.50.720">
    <property type="entry name" value="NAD(P)-binding Rossmann-like Domain"/>
    <property type="match status" value="1"/>
</dbReference>
<dbReference type="EMBL" id="JPOX01000015">
    <property type="protein sequence ID" value="KFX47291.1"/>
    <property type="molecule type" value="Genomic_DNA"/>
</dbReference>
<evidence type="ECO:0000256" key="6">
    <source>
        <dbReference type="ARBA" id="ARBA00023002"/>
    </source>
</evidence>
<dbReference type="PROSITE" id="PS00061">
    <property type="entry name" value="ADH_SHORT"/>
    <property type="match status" value="1"/>
</dbReference>
<evidence type="ECO:0000256" key="12">
    <source>
        <dbReference type="RuleBase" id="RU000363"/>
    </source>
</evidence>
<keyword evidence="6" id="KW-0560">Oxidoreductase</keyword>
<comment type="caution">
    <text evidence="13">The sequence shown here is derived from an EMBL/GenBank/DDBJ whole genome shotgun (WGS) entry which is preliminary data.</text>
</comment>
<keyword evidence="5" id="KW-1133">Transmembrane helix</keyword>
<evidence type="ECO:0000256" key="9">
    <source>
        <dbReference type="ARBA" id="ARBA00059620"/>
    </source>
</evidence>
<dbReference type="PRINTS" id="PR00080">
    <property type="entry name" value="SDRFAMILY"/>
</dbReference>
<evidence type="ECO:0000256" key="2">
    <source>
        <dbReference type="ARBA" id="ARBA00006484"/>
    </source>
</evidence>
<dbReference type="FunFam" id="3.40.50.720:FF:000131">
    <property type="entry name" value="Short-chain dehydrogenase/reductase 3"/>
    <property type="match status" value="1"/>
</dbReference>
<protein>
    <recommendedName>
        <fullName evidence="10">Short-chain dehydrogenase/reductase 3</fullName>
    </recommendedName>
    <alternativeName>
        <fullName evidence="11">Retinal short-chain dehydrogenase/reductase 1</fullName>
    </alternativeName>
</protein>
<evidence type="ECO:0000256" key="10">
    <source>
        <dbReference type="ARBA" id="ARBA00068717"/>
    </source>
</evidence>
<name>A0A093VKV0_TALMA</name>